<dbReference type="InterPro" id="IPR012337">
    <property type="entry name" value="RNaseH-like_sf"/>
</dbReference>
<dbReference type="EMBL" id="KQ257451">
    <property type="protein sequence ID" value="KND03587.1"/>
    <property type="molecule type" value="Genomic_DNA"/>
</dbReference>
<dbReference type="Pfam" id="PF02170">
    <property type="entry name" value="PAZ"/>
    <property type="match status" value="1"/>
</dbReference>
<dbReference type="VEuPathDB" id="FungiDB:SPPG_01063"/>
<evidence type="ECO:0008006" key="6">
    <source>
        <dbReference type="Google" id="ProtNLM"/>
    </source>
</evidence>
<dbReference type="InterPro" id="IPR014811">
    <property type="entry name" value="ArgoL1"/>
</dbReference>
<dbReference type="Gene3D" id="3.30.420.10">
    <property type="entry name" value="Ribonuclease H-like superfamily/Ribonuclease H"/>
    <property type="match status" value="1"/>
</dbReference>
<dbReference type="PROSITE" id="PS50821">
    <property type="entry name" value="PAZ"/>
    <property type="match status" value="1"/>
</dbReference>
<dbReference type="Pfam" id="PF16488">
    <property type="entry name" value="ArgoL2"/>
    <property type="match status" value="1"/>
</dbReference>
<dbReference type="CDD" id="cd04657">
    <property type="entry name" value="Piwi_ago-like"/>
    <property type="match status" value="1"/>
</dbReference>
<dbReference type="InterPro" id="IPR003100">
    <property type="entry name" value="PAZ_dom"/>
</dbReference>
<dbReference type="RefSeq" id="XP_016611626.1">
    <property type="nucleotide sequence ID" value="XM_016749384.1"/>
</dbReference>
<evidence type="ECO:0000259" key="3">
    <source>
        <dbReference type="PROSITE" id="PS50822"/>
    </source>
</evidence>
<dbReference type="OrthoDB" id="10252740at2759"/>
<dbReference type="OMA" id="PTNQEYK"/>
<evidence type="ECO:0000259" key="2">
    <source>
        <dbReference type="PROSITE" id="PS50821"/>
    </source>
</evidence>
<dbReference type="CDD" id="cd02846">
    <property type="entry name" value="PAZ_argonaute_like"/>
    <property type="match status" value="1"/>
</dbReference>
<dbReference type="eggNOG" id="KOG1041">
    <property type="taxonomic scope" value="Eukaryota"/>
</dbReference>
<dbReference type="Pfam" id="PF16487">
    <property type="entry name" value="ArgoMid"/>
    <property type="match status" value="1"/>
</dbReference>
<evidence type="ECO:0000313" key="4">
    <source>
        <dbReference type="EMBL" id="KND03587.1"/>
    </source>
</evidence>
<organism evidence="4 5">
    <name type="scientific">Spizellomyces punctatus (strain DAOM BR117)</name>
    <dbReference type="NCBI Taxonomy" id="645134"/>
    <lineage>
        <taxon>Eukaryota</taxon>
        <taxon>Fungi</taxon>
        <taxon>Fungi incertae sedis</taxon>
        <taxon>Chytridiomycota</taxon>
        <taxon>Chytridiomycota incertae sedis</taxon>
        <taxon>Chytridiomycetes</taxon>
        <taxon>Spizellomycetales</taxon>
        <taxon>Spizellomycetaceae</taxon>
        <taxon>Spizellomyces</taxon>
    </lineage>
</organism>
<sequence length="1006" mass="112926">MLSGTSQSSLRADAVEFTPSSASFHPQPLPYYVHGLTGAQQEAHPACYAPAAEHAYLLSNNVHYRNMLPSWEWSSYGLPQPPTMPQPPMDLPVPMEVDLSDAGAFPRPHRPNIGQRGRPVRLLTNFYRMSSPDIKIYHYDVEIHPENIVAVNRKVLEAWRRMPRDPTQSHVAAAAVYDGRRNLFMPTEYPLANETTFRGKTRREEVFYVELSESVVAEAVGAHPVKRGPQRYKLRLRKVAEIDMERLHKFLDGRSLELPRETIMVLEVMLRHRPALLLQSGGTGGGFYTSDGAMRIRGGLAIHPGWYQSLRPTFGQLLLNLDISSTAFYQNGALLDIVARFFQRETIQEVSIETSRDLQRLTRFLQDVSIEITYRTTGRRRYKVKGLTPTSAVETHLTIGKSSSMQYISVAEYFKQKYDIELAHPNLPCVTSGTKNDIVIPMELCVVRPNQRHTGRLNDRQASEMVKITALLPKNRLGRIEQGKQVMHSDAALFAAWGVQLEPQMVEIEGRILPPPQLSFQPLPQPLLPGQPNLASQTSNLIGIPEFGAWKMERTRKFAAGASLRFWSVAVFGDEKDVPIETVQAFVLMLIHAMEDKGMEVYNHRPEIVYGPARSEVAATLTLAEEKARENPEAGARVLGGLSGHAEVQLVLCIISQKHTVYNDIKRVAETQMGLMTQCCMSRQVLKLEAAYVGNLILKLNTKLGGINVFVDPVKQLRCLGERTSTMIFGADVTHPPPGTIEGRSIAAVVGSVDSRFCEYRASIRIQNARQEIITDLASMASELLDLFYQRAKIYPKRIIFYRDGVSDGQFTEVALQEIANLRKALVDKGVQDARITFLVVNKRHHVRVFPVEDGLERGRVMDRKGNAMPGTVVDTGIVHPYEFDFYLTSHAGLQGTSKPAHYHVLYDENRFTADDLQELTYRLCYLYARSTRSVSIVPPAYYAHLVAARARCHAASMQSTSATGITVKEGDFNSMAEQNETPKKRVGVLEIGKVAVELQRKMYFT</sequence>
<dbReference type="Pfam" id="PF02171">
    <property type="entry name" value="Piwi"/>
    <property type="match status" value="1"/>
</dbReference>
<dbReference type="InParanoid" id="A0A0L0HR91"/>
<dbReference type="SMART" id="SM01163">
    <property type="entry name" value="DUF1785"/>
    <property type="match status" value="1"/>
</dbReference>
<dbReference type="InterPro" id="IPR032473">
    <property type="entry name" value="Argonaute_Mid_dom"/>
</dbReference>
<dbReference type="SMART" id="SM00950">
    <property type="entry name" value="Piwi"/>
    <property type="match status" value="1"/>
</dbReference>
<dbReference type="GeneID" id="27684752"/>
<feature type="domain" description="PAZ" evidence="2">
    <location>
        <begin position="333"/>
        <end position="449"/>
    </location>
</feature>
<dbReference type="SUPFAM" id="SSF101690">
    <property type="entry name" value="PAZ domain"/>
    <property type="match status" value="1"/>
</dbReference>
<dbReference type="PROSITE" id="PS50822">
    <property type="entry name" value="PIWI"/>
    <property type="match status" value="1"/>
</dbReference>
<dbReference type="STRING" id="645134.A0A0L0HR91"/>
<evidence type="ECO:0000256" key="1">
    <source>
        <dbReference type="RuleBase" id="RU361178"/>
    </source>
</evidence>
<dbReference type="PANTHER" id="PTHR22891">
    <property type="entry name" value="EUKARYOTIC TRANSLATION INITIATION FACTOR 2C"/>
    <property type="match status" value="1"/>
</dbReference>
<accession>A0A0L0HR91</accession>
<dbReference type="InterPro" id="IPR003165">
    <property type="entry name" value="Piwi"/>
</dbReference>
<dbReference type="Proteomes" id="UP000053201">
    <property type="component" value="Unassembled WGS sequence"/>
</dbReference>
<evidence type="ECO:0000313" key="5">
    <source>
        <dbReference type="Proteomes" id="UP000053201"/>
    </source>
</evidence>
<proteinExistence type="inferred from homology"/>
<dbReference type="InterPro" id="IPR036397">
    <property type="entry name" value="RNaseH_sf"/>
</dbReference>
<dbReference type="SMART" id="SM00949">
    <property type="entry name" value="PAZ"/>
    <property type="match status" value="1"/>
</dbReference>
<dbReference type="AlphaFoldDB" id="A0A0L0HR91"/>
<dbReference type="FunCoup" id="A0A0L0HR91">
    <property type="interactions" value="235"/>
</dbReference>
<dbReference type="Pfam" id="PF16486">
    <property type="entry name" value="ArgoN"/>
    <property type="match status" value="1"/>
</dbReference>
<dbReference type="InterPro" id="IPR045246">
    <property type="entry name" value="Piwi_ago-like"/>
</dbReference>
<comment type="similarity">
    <text evidence="1">Belongs to the argonaute family.</text>
</comment>
<dbReference type="Pfam" id="PF08699">
    <property type="entry name" value="ArgoL1"/>
    <property type="match status" value="1"/>
</dbReference>
<reference evidence="4 5" key="1">
    <citation type="submission" date="2009-08" db="EMBL/GenBank/DDBJ databases">
        <title>The Genome Sequence of Spizellomyces punctatus strain DAOM BR117.</title>
        <authorList>
            <consortium name="The Broad Institute Genome Sequencing Platform"/>
            <person name="Russ C."/>
            <person name="Cuomo C."/>
            <person name="Shea T."/>
            <person name="Young S.K."/>
            <person name="Zeng Q."/>
            <person name="Koehrsen M."/>
            <person name="Haas B."/>
            <person name="Borodovsky M."/>
            <person name="Guigo R."/>
            <person name="Alvarado L."/>
            <person name="Berlin A."/>
            <person name="Bochicchio J."/>
            <person name="Borenstein D."/>
            <person name="Chapman S."/>
            <person name="Chen Z."/>
            <person name="Engels R."/>
            <person name="Freedman E."/>
            <person name="Gellesch M."/>
            <person name="Goldberg J."/>
            <person name="Griggs A."/>
            <person name="Gujja S."/>
            <person name="Heiman D."/>
            <person name="Hepburn T."/>
            <person name="Howarth C."/>
            <person name="Jen D."/>
            <person name="Larson L."/>
            <person name="Lewis B."/>
            <person name="Mehta T."/>
            <person name="Park D."/>
            <person name="Pearson M."/>
            <person name="Roberts A."/>
            <person name="Saif S."/>
            <person name="Shenoy N."/>
            <person name="Sisk P."/>
            <person name="Stolte C."/>
            <person name="Sykes S."/>
            <person name="Thomson T."/>
            <person name="Walk T."/>
            <person name="White J."/>
            <person name="Yandava C."/>
            <person name="Burger G."/>
            <person name="Gray M.W."/>
            <person name="Holland P.W.H."/>
            <person name="King N."/>
            <person name="Lang F.B.F."/>
            <person name="Roger A.J."/>
            <person name="Ruiz-Trillo I."/>
            <person name="Lander E."/>
            <person name="Nusbaum C."/>
        </authorList>
    </citation>
    <scope>NUCLEOTIDE SEQUENCE [LARGE SCALE GENOMIC DNA]</scope>
    <source>
        <strain evidence="4 5">DAOM BR117</strain>
    </source>
</reference>
<dbReference type="Gene3D" id="3.40.50.2300">
    <property type="match status" value="1"/>
</dbReference>
<name>A0A0L0HR91_SPIPD</name>
<dbReference type="GO" id="GO:0003723">
    <property type="term" value="F:RNA binding"/>
    <property type="evidence" value="ECO:0007669"/>
    <property type="project" value="InterPro"/>
</dbReference>
<dbReference type="InterPro" id="IPR032472">
    <property type="entry name" value="ArgoL2"/>
</dbReference>
<keyword evidence="5" id="KW-1185">Reference proteome</keyword>
<dbReference type="InterPro" id="IPR032474">
    <property type="entry name" value="Argonaute_N"/>
</dbReference>
<dbReference type="InterPro" id="IPR036085">
    <property type="entry name" value="PAZ_dom_sf"/>
</dbReference>
<gene>
    <name evidence="4" type="ORF">SPPG_01063</name>
</gene>
<feature type="domain" description="Piwi" evidence="3">
    <location>
        <begin position="650"/>
        <end position="948"/>
    </location>
</feature>
<protein>
    <recommendedName>
        <fullName evidence="6">Piwi domain-containing protein</fullName>
    </recommendedName>
</protein>
<dbReference type="SUPFAM" id="SSF53098">
    <property type="entry name" value="Ribonuclease H-like"/>
    <property type="match status" value="1"/>
</dbReference>
<dbReference type="Gene3D" id="2.170.260.10">
    <property type="entry name" value="paz domain"/>
    <property type="match status" value="1"/>
</dbReference>